<dbReference type="InterPro" id="IPR015943">
    <property type="entry name" value="WD40/YVTN_repeat-like_dom_sf"/>
</dbReference>
<evidence type="ECO:0000313" key="1">
    <source>
        <dbReference type="EMBL" id="RXK16930.1"/>
    </source>
</evidence>
<accession>A0AAX2AJX2</accession>
<name>A0AAX2AJX2_9BACT</name>
<dbReference type="EMBL" id="NXID01000002">
    <property type="protein sequence ID" value="RXK16930.1"/>
    <property type="molecule type" value="Genomic_DNA"/>
</dbReference>
<evidence type="ECO:0008006" key="3">
    <source>
        <dbReference type="Google" id="ProtNLM"/>
    </source>
</evidence>
<gene>
    <name evidence="1" type="ORF">CP985_00485</name>
</gene>
<dbReference type="Gene3D" id="2.130.10.10">
    <property type="entry name" value="YVTN repeat-like/Quinoprotein amine dehydrogenase"/>
    <property type="match status" value="1"/>
</dbReference>
<protein>
    <recommendedName>
        <fullName evidence="3">Nitrate reductase accessory protein</fullName>
    </recommendedName>
</protein>
<proteinExistence type="predicted"/>
<evidence type="ECO:0000313" key="2">
    <source>
        <dbReference type="Proteomes" id="UP000290092"/>
    </source>
</evidence>
<organism evidence="1 2">
    <name type="scientific">Malaciobacter mytili LMG 24559</name>
    <dbReference type="NCBI Taxonomy" id="1032238"/>
    <lineage>
        <taxon>Bacteria</taxon>
        <taxon>Pseudomonadati</taxon>
        <taxon>Campylobacterota</taxon>
        <taxon>Epsilonproteobacteria</taxon>
        <taxon>Campylobacterales</taxon>
        <taxon>Arcobacteraceae</taxon>
        <taxon>Malaciobacter</taxon>
    </lineage>
</organism>
<reference evidence="1 2" key="1">
    <citation type="submission" date="2017-09" db="EMBL/GenBank/DDBJ databases">
        <title>Genomics of the genus Arcobacter.</title>
        <authorList>
            <person name="Perez-Cataluna A."/>
            <person name="Figueras M.J."/>
            <person name="Salas-Masso N."/>
        </authorList>
    </citation>
    <scope>NUCLEOTIDE SEQUENCE [LARGE SCALE GENOMIC DNA]</scope>
    <source>
        <strain evidence="1 2">CECT 7386</strain>
    </source>
</reference>
<keyword evidence="2" id="KW-1185">Reference proteome</keyword>
<dbReference type="AlphaFoldDB" id="A0AAX2AJX2"/>
<dbReference type="Proteomes" id="UP000290092">
    <property type="component" value="Unassembled WGS sequence"/>
</dbReference>
<dbReference type="KEGG" id="amyt:AMYT_0443"/>
<dbReference type="RefSeq" id="WP_114840937.1">
    <property type="nucleotide sequence ID" value="NZ_CP031219.1"/>
</dbReference>
<sequence>MSFYKFIFIFIITTSLFSKEILTPTSILEAKGAVTDLVVYKHKLLASTDLSSIDIFDLQSKSLINRIELPKILDFMGDKVDAKVYSVDILEDSILILSQGEKGGRNIFLYKDNQLTKIISDEKRMFIAKAKFLSKDKIIFSLLSNQLYLYDLKTKKELFIKQISQSKFSDFALNDDKSKIVIADESGVLHEYYTKDATFIKDYKKQNLDNVYQVDWKKNIILTAGQDRRAVVYNSQNSSDAYYKQVNFLIYSCGLTPSSQLAAFASDEQNNITVFNTQTQKELYLLTKNSKTITKILFLNEKELFVASDDKKINFYKLKD</sequence>
<dbReference type="InterPro" id="IPR036322">
    <property type="entry name" value="WD40_repeat_dom_sf"/>
</dbReference>
<comment type="caution">
    <text evidence="1">The sequence shown here is derived from an EMBL/GenBank/DDBJ whole genome shotgun (WGS) entry which is preliminary data.</text>
</comment>
<dbReference type="SUPFAM" id="SSF50978">
    <property type="entry name" value="WD40 repeat-like"/>
    <property type="match status" value="1"/>
</dbReference>